<reference evidence="3" key="1">
    <citation type="submission" date="2018-02" db="EMBL/GenBank/DDBJ databases">
        <authorList>
            <person name="Hausmann B."/>
        </authorList>
    </citation>
    <scope>NUCLEOTIDE SEQUENCE [LARGE SCALE GENOMIC DNA]</scope>
    <source>
        <strain evidence="3">Peat soil MAG SbA5</strain>
    </source>
</reference>
<dbReference type="OrthoDB" id="122097at2"/>
<keyword evidence="1" id="KW-0812">Transmembrane</keyword>
<accession>A0A2N9LPU6</accession>
<gene>
    <name evidence="2" type="ORF">SBA5_490037</name>
</gene>
<name>A0A2N9LPU6_9BACT</name>
<organism evidence="2 3">
    <name type="scientific">Candidatus Sulfuritelmatomonas gaucii</name>
    <dbReference type="NCBI Taxonomy" id="2043161"/>
    <lineage>
        <taxon>Bacteria</taxon>
        <taxon>Pseudomonadati</taxon>
        <taxon>Acidobacteriota</taxon>
        <taxon>Terriglobia</taxon>
        <taxon>Terriglobales</taxon>
        <taxon>Acidobacteriaceae</taxon>
        <taxon>Candidatus Sulfuritelmatomonas</taxon>
    </lineage>
</organism>
<evidence type="ECO:0000313" key="2">
    <source>
        <dbReference type="EMBL" id="SPE25260.1"/>
    </source>
</evidence>
<sequence length="121" mass="12974">MDDRRLETIIGRLLQTGVLLAAAVVAAGGALYLVQHYADHVNYRHFAAGGPAVQTLSGIIQSAAHLNSEGLMQIGLVLLILTPVARVMMAVVGFLLEKDRLYTVVSLIVLLILTFSLIHAT</sequence>
<feature type="transmembrane region" description="Helical" evidence="1">
    <location>
        <begin position="12"/>
        <end position="34"/>
    </location>
</feature>
<dbReference type="Pfam" id="PF07843">
    <property type="entry name" value="DUF1634"/>
    <property type="match status" value="1"/>
</dbReference>
<dbReference type="InterPro" id="IPR012861">
    <property type="entry name" value="DUF1634"/>
</dbReference>
<dbReference type="EMBL" id="OKRB01000107">
    <property type="protein sequence ID" value="SPE25260.1"/>
    <property type="molecule type" value="Genomic_DNA"/>
</dbReference>
<dbReference type="Proteomes" id="UP000239735">
    <property type="component" value="Unassembled WGS sequence"/>
</dbReference>
<evidence type="ECO:0000256" key="1">
    <source>
        <dbReference type="SAM" id="Phobius"/>
    </source>
</evidence>
<proteinExistence type="predicted"/>
<protein>
    <submittedName>
        <fullName evidence="2">Predicted membrane protein</fullName>
    </submittedName>
</protein>
<keyword evidence="1" id="KW-0472">Membrane</keyword>
<dbReference type="AlphaFoldDB" id="A0A2N9LPU6"/>
<evidence type="ECO:0000313" key="3">
    <source>
        <dbReference type="Proteomes" id="UP000239735"/>
    </source>
</evidence>
<keyword evidence="1" id="KW-1133">Transmembrane helix</keyword>
<feature type="transmembrane region" description="Helical" evidence="1">
    <location>
        <begin position="101"/>
        <end position="120"/>
    </location>
</feature>
<feature type="transmembrane region" description="Helical" evidence="1">
    <location>
        <begin position="74"/>
        <end position="96"/>
    </location>
</feature>